<accession>A0A1X1XFI0</accession>
<dbReference type="Proteomes" id="UP000193487">
    <property type="component" value="Unassembled WGS sequence"/>
</dbReference>
<dbReference type="OrthoDB" id="4376745at2"/>
<comment type="caution">
    <text evidence="1">The sequence shown here is derived from an EMBL/GenBank/DDBJ whole genome shotgun (WGS) entry which is preliminary data.</text>
</comment>
<dbReference type="AlphaFoldDB" id="A0A1X1XFI0"/>
<dbReference type="RefSeq" id="WP_045374185.1">
    <property type="nucleotide sequence ID" value="NZ_BBKA01000012.1"/>
</dbReference>
<reference evidence="1 2" key="1">
    <citation type="submission" date="2016-01" db="EMBL/GenBank/DDBJ databases">
        <title>The new phylogeny of the genus Mycobacterium.</title>
        <authorList>
            <person name="Tarcisio F."/>
            <person name="Conor M."/>
            <person name="Antonella G."/>
            <person name="Elisabetta G."/>
            <person name="Giulia F.S."/>
            <person name="Sara T."/>
            <person name="Anna F."/>
            <person name="Clotilde B."/>
            <person name="Roberto B."/>
            <person name="Veronica D.S."/>
            <person name="Fabio R."/>
            <person name="Monica P."/>
            <person name="Olivier J."/>
            <person name="Enrico T."/>
            <person name="Nicola S."/>
        </authorList>
    </citation>
    <scope>NUCLEOTIDE SEQUENCE [LARGE SCALE GENOMIC DNA]</scope>
    <source>
        <strain evidence="1 2">DSM 45166</strain>
    </source>
</reference>
<organism evidence="1 2">
    <name type="scientific">Mycobacterium kyorinense</name>
    <dbReference type="NCBI Taxonomy" id="487514"/>
    <lineage>
        <taxon>Bacteria</taxon>
        <taxon>Bacillati</taxon>
        <taxon>Actinomycetota</taxon>
        <taxon>Actinomycetes</taxon>
        <taxon>Mycobacteriales</taxon>
        <taxon>Mycobacteriaceae</taxon>
        <taxon>Mycobacterium</taxon>
    </lineage>
</organism>
<keyword evidence="2" id="KW-1185">Reference proteome</keyword>
<proteinExistence type="predicted"/>
<gene>
    <name evidence="1" type="ORF">AWC14_15090</name>
</gene>
<name>A0A1X1XFI0_9MYCO</name>
<evidence type="ECO:0000313" key="1">
    <source>
        <dbReference type="EMBL" id="ORV97513.1"/>
    </source>
</evidence>
<protein>
    <submittedName>
        <fullName evidence="1">Uncharacterized protein</fullName>
    </submittedName>
</protein>
<evidence type="ECO:0000313" key="2">
    <source>
        <dbReference type="Proteomes" id="UP000193487"/>
    </source>
</evidence>
<dbReference type="EMBL" id="LQPE01000166">
    <property type="protein sequence ID" value="ORV97513.1"/>
    <property type="molecule type" value="Genomic_DNA"/>
</dbReference>
<sequence length="451" mass="46753">MLPSRSRLQAWNPDSLSPAGKAIDAAGQSVYGAVRGLEDGIDRLADAGGWQGQAHDAATGMFRRATHQTSDFATGVGAVGTAFSNGDAAIGAARYRLLRAADDIDEGELHVTDQWVVLIKPARMSAQHAAELQQQAEHDQAEINQLLLALGDADDGTAANVQAAAQKLGFTLPGPSDMASLFPQAPSRPADEVPNPRTMQGLMQQGTIRGEDMAMTVRESSEKTTEDGQHVTTLMMQDGSKHVITNWGTLVPKVADDYYDKNGKFVSGTSSWTGLDNQTKYTQIQWGDGTTLTITDAPGSKPTASVTMADGRQAEVPADSPFFTHPVLTQVGGGITALDTHLERGGRIPMLTPESIKNVGTVTRYAGPALGIGTMLYDMAKAETAHEACVAGVSGVFGIGGGEASGTLAAAGAAAIPMTAPLAPGAAAVGSALGGWTFGWVGTKIGNVICP</sequence>